<reference evidence="1 2" key="1">
    <citation type="submission" date="2017-07" db="EMBL/GenBank/DDBJ databases">
        <title>Acidovorax KNDSW TSA 6 genome sequence and assembly.</title>
        <authorList>
            <person name="Mayilraj S."/>
        </authorList>
    </citation>
    <scope>NUCLEOTIDE SEQUENCE [LARGE SCALE GENOMIC DNA]</scope>
    <source>
        <strain evidence="1 2">KNDSW-TSA6</strain>
    </source>
</reference>
<proteinExistence type="predicted"/>
<dbReference type="EMBL" id="NOIG01000009">
    <property type="protein sequence ID" value="OYD49535.1"/>
    <property type="molecule type" value="Genomic_DNA"/>
</dbReference>
<evidence type="ECO:0000313" key="2">
    <source>
        <dbReference type="Proteomes" id="UP000215441"/>
    </source>
</evidence>
<dbReference type="OrthoDB" id="9831599at2"/>
<organism evidence="1 2">
    <name type="scientific">Acidovorax kalamii</name>
    <dbReference type="NCBI Taxonomy" id="2004485"/>
    <lineage>
        <taxon>Bacteria</taxon>
        <taxon>Pseudomonadati</taxon>
        <taxon>Pseudomonadota</taxon>
        <taxon>Betaproteobacteria</taxon>
        <taxon>Burkholderiales</taxon>
        <taxon>Comamonadaceae</taxon>
        <taxon>Acidovorax</taxon>
    </lineage>
</organism>
<keyword evidence="2" id="KW-1185">Reference proteome</keyword>
<dbReference type="AlphaFoldDB" id="A0A235EM50"/>
<evidence type="ECO:0000313" key="1">
    <source>
        <dbReference type="EMBL" id="OYD49535.1"/>
    </source>
</evidence>
<dbReference type="Proteomes" id="UP000215441">
    <property type="component" value="Unassembled WGS sequence"/>
</dbReference>
<sequence length="126" mass="13756">MNPQYVVDVYLEESDQSWLIWRRCDQTMLPLRGGIDMKTLGRHVLDALKVKHPQQLGWQGLSGDSVPSAFCSADIAVVFRRDGHVVVGTPFGPDGQAPKLVILGDQPGHEALGVAVAAQARSRRVV</sequence>
<name>A0A235EM50_9BURK</name>
<protein>
    <submittedName>
        <fullName evidence="1">Uncharacterized protein</fullName>
    </submittedName>
</protein>
<comment type="caution">
    <text evidence="1">The sequence shown here is derived from an EMBL/GenBank/DDBJ whole genome shotgun (WGS) entry which is preliminary data.</text>
</comment>
<accession>A0A235EM50</accession>
<dbReference type="RefSeq" id="WP_094290406.1">
    <property type="nucleotide sequence ID" value="NZ_JAMXHW010000024.1"/>
</dbReference>
<gene>
    <name evidence="1" type="ORF">CBY09_15135</name>
</gene>